<dbReference type="InterPro" id="IPR002035">
    <property type="entry name" value="VWF_A"/>
</dbReference>
<dbReference type="EMBL" id="JAFBDZ010000001">
    <property type="protein sequence ID" value="MBM7584940.1"/>
    <property type="molecule type" value="Genomic_DNA"/>
</dbReference>
<dbReference type="Pfam" id="PF00092">
    <property type="entry name" value="VWA"/>
    <property type="match status" value="1"/>
</dbReference>
<protein>
    <recommendedName>
        <fullName evidence="3">VWFA domain-containing protein</fullName>
    </recommendedName>
</protein>
<dbReference type="SMART" id="SM00327">
    <property type="entry name" value="VWA"/>
    <property type="match status" value="1"/>
</dbReference>
<evidence type="ECO:0000256" key="2">
    <source>
        <dbReference type="SAM" id="SignalP"/>
    </source>
</evidence>
<comment type="caution">
    <text evidence="4">The sequence shown here is derived from an EMBL/GenBank/DDBJ whole genome shotgun (WGS) entry which is preliminary data.</text>
</comment>
<keyword evidence="5" id="KW-1185">Reference proteome</keyword>
<sequence>MRKWSLLVLLLTLLFVLSACGDKAEETSSGSKENAGEKKKEEKPKEWPYSFQFTDKAFEFPSSLKEAEETTQGKWWEKVEDGELKDSDKEKIVEAIAKIDKRDESEEIRAENIKRLFFETFHPELPGLATFEPREKISLEELNTGSGLKLNGQEVKENINVAIILDASGSMKAKQDGKSQMEIAKESINEFVSNLPEKTKVSLTIYGHEGSSSDADKAKSCKSIKEIYPLKSYSEDEFNKALSGVDPKGWTPIAASLTQAGKTLQGLNADNNTNVIYLVSDGEETCDGDPAKVAKELAQSNIKPIINVIGFAVGADQRDQLEEIAEHANGRYIQADNQQDLEEEFQKSNDAIGKWIDWHNQHIGAAIDQDNEDSGDLIDLDNKTMGRLIDFDNMVTGLLIDADNKHDLDPDVYDLVNEAIDDFYNKMSDDADEHYNTKKEMIDNAYNEAKEKIDETYQKNTD</sequence>
<gene>
    <name evidence="4" type="ORF">JOC86_001477</name>
</gene>
<dbReference type="PROSITE" id="PS50234">
    <property type="entry name" value="VWFA"/>
    <property type="match status" value="1"/>
</dbReference>
<dbReference type="Gene3D" id="3.40.50.410">
    <property type="entry name" value="von Willebrand factor, type A domain"/>
    <property type="match status" value="1"/>
</dbReference>
<feature type="region of interest" description="Disordered" evidence="1">
    <location>
        <begin position="25"/>
        <end position="47"/>
    </location>
</feature>
<proteinExistence type="predicted"/>
<reference evidence="4 5" key="1">
    <citation type="submission" date="2021-01" db="EMBL/GenBank/DDBJ databases">
        <title>Genomic Encyclopedia of Type Strains, Phase IV (KMG-IV): sequencing the most valuable type-strain genomes for metagenomic binning, comparative biology and taxonomic classification.</title>
        <authorList>
            <person name="Goeker M."/>
        </authorList>
    </citation>
    <scope>NUCLEOTIDE SEQUENCE [LARGE SCALE GENOMIC DNA]</scope>
    <source>
        <strain evidence="4 5">DSM 24834</strain>
    </source>
</reference>
<feature type="domain" description="VWFA" evidence="3">
    <location>
        <begin position="160"/>
        <end position="352"/>
    </location>
</feature>
<feature type="compositionally biased region" description="Basic and acidic residues" evidence="1">
    <location>
        <begin position="34"/>
        <end position="46"/>
    </location>
</feature>
<name>A0ABS2NAW0_9BACI</name>
<feature type="signal peptide" evidence="2">
    <location>
        <begin position="1"/>
        <end position="24"/>
    </location>
</feature>
<dbReference type="InterPro" id="IPR036465">
    <property type="entry name" value="vWFA_dom_sf"/>
</dbReference>
<accession>A0ABS2NAW0</accession>
<feature type="chain" id="PRO_5046581031" description="VWFA domain-containing protein" evidence="2">
    <location>
        <begin position="25"/>
        <end position="462"/>
    </location>
</feature>
<dbReference type="RefSeq" id="WP_205169513.1">
    <property type="nucleotide sequence ID" value="NZ_JAFBDZ010000001.1"/>
</dbReference>
<evidence type="ECO:0000313" key="5">
    <source>
        <dbReference type="Proteomes" id="UP001646157"/>
    </source>
</evidence>
<evidence type="ECO:0000259" key="3">
    <source>
        <dbReference type="PROSITE" id="PS50234"/>
    </source>
</evidence>
<evidence type="ECO:0000313" key="4">
    <source>
        <dbReference type="EMBL" id="MBM7584940.1"/>
    </source>
</evidence>
<dbReference type="Proteomes" id="UP001646157">
    <property type="component" value="Unassembled WGS sequence"/>
</dbReference>
<dbReference type="SUPFAM" id="SSF53300">
    <property type="entry name" value="vWA-like"/>
    <property type="match status" value="1"/>
</dbReference>
<dbReference type="PROSITE" id="PS51257">
    <property type="entry name" value="PROKAR_LIPOPROTEIN"/>
    <property type="match status" value="1"/>
</dbReference>
<organism evidence="4 5">
    <name type="scientific">Rossellomorea pakistanensis</name>
    <dbReference type="NCBI Taxonomy" id="992288"/>
    <lineage>
        <taxon>Bacteria</taxon>
        <taxon>Bacillati</taxon>
        <taxon>Bacillota</taxon>
        <taxon>Bacilli</taxon>
        <taxon>Bacillales</taxon>
        <taxon>Bacillaceae</taxon>
        <taxon>Rossellomorea</taxon>
    </lineage>
</organism>
<evidence type="ECO:0000256" key="1">
    <source>
        <dbReference type="SAM" id="MobiDB-lite"/>
    </source>
</evidence>
<keyword evidence="2" id="KW-0732">Signal</keyword>